<keyword evidence="2" id="KW-1185">Reference proteome</keyword>
<dbReference type="WBParaSite" id="SSLN_0001258601-mRNA-1">
    <property type="protein sequence ID" value="SSLN_0001258601-mRNA-1"/>
    <property type="gene ID" value="SSLN_0001258601"/>
</dbReference>
<name>A0A183T6N3_SCHSO</name>
<organism evidence="3">
    <name type="scientific">Schistocephalus solidus</name>
    <name type="common">Tapeworm</name>
    <dbReference type="NCBI Taxonomy" id="70667"/>
    <lineage>
        <taxon>Eukaryota</taxon>
        <taxon>Metazoa</taxon>
        <taxon>Spiralia</taxon>
        <taxon>Lophotrochozoa</taxon>
        <taxon>Platyhelminthes</taxon>
        <taxon>Cestoda</taxon>
        <taxon>Eucestoda</taxon>
        <taxon>Diphyllobothriidea</taxon>
        <taxon>Diphyllobothriidae</taxon>
        <taxon>Schistocephalus</taxon>
    </lineage>
</organism>
<reference evidence="3" key="1">
    <citation type="submission" date="2016-06" db="UniProtKB">
        <authorList>
            <consortium name="WormBaseParasite"/>
        </authorList>
    </citation>
    <scope>IDENTIFICATION</scope>
</reference>
<reference evidence="1 2" key="2">
    <citation type="submission" date="2018-11" db="EMBL/GenBank/DDBJ databases">
        <authorList>
            <consortium name="Pathogen Informatics"/>
        </authorList>
    </citation>
    <scope>NUCLEOTIDE SEQUENCE [LARGE SCALE GENOMIC DNA]</scope>
    <source>
        <strain evidence="1 2">NST_G2</strain>
    </source>
</reference>
<dbReference type="EMBL" id="UYSU01037044">
    <property type="protein sequence ID" value="VDL98516.1"/>
    <property type="molecule type" value="Genomic_DNA"/>
</dbReference>
<gene>
    <name evidence="1" type="ORF">SSLN_LOCUS12131</name>
</gene>
<proteinExistence type="predicted"/>
<accession>A0A183T6N3</accession>
<sequence length="67" mass="7420">MLLWATTQDVAQLVEETSLSIDLHEMGVPDCRKPRTVETLIGKINGQSDFPLMEDETSVVVTTADED</sequence>
<dbReference type="Proteomes" id="UP000275846">
    <property type="component" value="Unassembled WGS sequence"/>
</dbReference>
<protein>
    <submittedName>
        <fullName evidence="3">Reverse transcriptase</fullName>
    </submittedName>
</protein>
<evidence type="ECO:0000313" key="1">
    <source>
        <dbReference type="EMBL" id="VDL98516.1"/>
    </source>
</evidence>
<evidence type="ECO:0000313" key="2">
    <source>
        <dbReference type="Proteomes" id="UP000275846"/>
    </source>
</evidence>
<evidence type="ECO:0000313" key="3">
    <source>
        <dbReference type="WBParaSite" id="SSLN_0001258601-mRNA-1"/>
    </source>
</evidence>
<dbReference type="AlphaFoldDB" id="A0A183T6N3"/>